<feature type="domain" description="Secretin/TonB short N-terminal" evidence="13">
    <location>
        <begin position="43"/>
        <end position="94"/>
    </location>
</feature>
<keyword evidence="4" id="KW-0410">Iron transport</keyword>
<dbReference type="SMART" id="SM00965">
    <property type="entry name" value="STN"/>
    <property type="match status" value="1"/>
</dbReference>
<keyword evidence="4" id="KW-0406">Ion transport</keyword>
<dbReference type="Pfam" id="PF07660">
    <property type="entry name" value="STN"/>
    <property type="match status" value="1"/>
</dbReference>
<protein>
    <submittedName>
        <fullName evidence="14">Iron complex outermembrane receptor protein</fullName>
    </submittedName>
</protein>
<dbReference type="Pfam" id="PF07715">
    <property type="entry name" value="Plug"/>
    <property type="match status" value="1"/>
</dbReference>
<comment type="similarity">
    <text evidence="10 11">Belongs to the TonB-dependent receptor family.</text>
</comment>
<dbReference type="GO" id="GO:0009279">
    <property type="term" value="C:cell outer membrane"/>
    <property type="evidence" value="ECO:0007669"/>
    <property type="project" value="UniProtKB-SubCell"/>
</dbReference>
<feature type="chain" id="PRO_5016289907" evidence="12">
    <location>
        <begin position="17"/>
        <end position="938"/>
    </location>
</feature>
<evidence type="ECO:0000313" key="15">
    <source>
        <dbReference type="Proteomes" id="UP000245812"/>
    </source>
</evidence>
<comment type="subcellular location">
    <subcellularLocation>
        <location evidence="1 10">Cell outer membrane</location>
        <topology evidence="1 10">Multi-pass membrane protein</topology>
    </subcellularLocation>
</comment>
<evidence type="ECO:0000256" key="4">
    <source>
        <dbReference type="ARBA" id="ARBA00022496"/>
    </source>
</evidence>
<dbReference type="InterPro" id="IPR037066">
    <property type="entry name" value="Plug_dom_sf"/>
</dbReference>
<name>A0A316I2B5_9GAMM</name>
<evidence type="ECO:0000256" key="12">
    <source>
        <dbReference type="SAM" id="SignalP"/>
    </source>
</evidence>
<dbReference type="AlphaFoldDB" id="A0A316I2B5"/>
<dbReference type="Pfam" id="PF00593">
    <property type="entry name" value="TonB_dep_Rec_b-barrel"/>
    <property type="match status" value="1"/>
</dbReference>
<evidence type="ECO:0000256" key="2">
    <source>
        <dbReference type="ARBA" id="ARBA00022448"/>
    </source>
</evidence>
<keyword evidence="14" id="KW-0675">Receptor</keyword>
<dbReference type="PANTHER" id="PTHR47234">
    <property type="match status" value="1"/>
</dbReference>
<dbReference type="InterPro" id="IPR039426">
    <property type="entry name" value="TonB-dep_rcpt-like"/>
</dbReference>
<dbReference type="EMBL" id="QGHC01000021">
    <property type="protein sequence ID" value="PWK81545.1"/>
    <property type="molecule type" value="Genomic_DNA"/>
</dbReference>
<keyword evidence="3 10" id="KW-1134">Transmembrane beta strand</keyword>
<dbReference type="InterPro" id="IPR036942">
    <property type="entry name" value="Beta-barrel_TonB_sf"/>
</dbReference>
<dbReference type="OrthoDB" id="6276154at2"/>
<keyword evidence="9 10" id="KW-0998">Cell outer membrane</keyword>
<dbReference type="InterPro" id="IPR000531">
    <property type="entry name" value="Beta-barrel_TonB"/>
</dbReference>
<keyword evidence="5 10" id="KW-0812">Transmembrane</keyword>
<evidence type="ECO:0000259" key="13">
    <source>
        <dbReference type="SMART" id="SM00965"/>
    </source>
</evidence>
<evidence type="ECO:0000256" key="8">
    <source>
        <dbReference type="ARBA" id="ARBA00023136"/>
    </source>
</evidence>
<keyword evidence="2 10" id="KW-0813">Transport</keyword>
<sequence length="938" mass="101078">MAAALAWLALCGTAQAAARTQHFRIPAGALDDALCAYARQSGMQLLYRPELVARRRSPGLDGEFSAEGALARLLRDSGLQAEAVAPGTFVLHRAPPAPARATAPLAPVPLPATELGTIEITGTHIRRTALEPAGPLTVIDRQQIERSGYQTLYELLRAQPGVRVNNTPLAMADGALYQANGLSGATGAGAADLHGLGPAATLFLIDGQRMAPYPLAQGEFAQVNDLDAIPLPLVERIEILRDGASAVYGSDAMAGVVNIILRKRFSGVEVDGQSGLSSRGDAAERRGTVLLGGEFAGGGHAVFGFDYFQRDPLLGRQRDWARAPAGAAADAPAGGDDYYFDGARVVHEGSPGCLQTTLDGPCTDQAAAQGTLQTALDSRTLLLHLDHPLAGAQAYLDLRWNMLRQRQQMAPASVDLLVIDPRDPASARTVNYAFDDLGPVRDSSQARGTQLTLGLGDATGVWRWDAHFDGQRNEGSDRVRGLLSDPALERALDEGSYVPGAPDNPPAVLAALSPVLLRRGSTSQSGASARLDGPLAEWPAGPLSLAAGVETYRERMDDHPDPRVVDGDVFQFQPPYQLHGERRIAAAYAELEAPLTRRLTANLAGRLDHSSGFGSAFSPRLGLKWDLGDSLSLRGTVARGYRAPTLPELNRPEIASTLGVLVEVPDALLPCRSPQSSGNQGTSYCLLQLNSVGNPRLQPERSRSYTLGLVLAPTPALGIALDASRIERYHEIGPLPVSWALDHPDSYPQLFQRDAGGTLYGFDQQLVNLGRTSVRTYDLDLRYRLDTARRGGFDFNLGLDWLASLRRRIQPGEASVSYAGYAGQPRLTGLAGVTWTIRDWSSTANLRYTGHYAYADRAGSLFACPDELRQAGHCETPAFVLLDLDLDYTGFARWRLGLHVRNLLDHRPTYYGNPPIGFNPAFDDVAGRYFLLSFRYRR</sequence>
<keyword evidence="15" id="KW-1185">Reference proteome</keyword>
<evidence type="ECO:0000256" key="7">
    <source>
        <dbReference type="ARBA" id="ARBA00023077"/>
    </source>
</evidence>
<dbReference type="PANTHER" id="PTHR47234:SF2">
    <property type="entry name" value="TONB-DEPENDENT RECEPTOR"/>
    <property type="match status" value="1"/>
</dbReference>
<gene>
    <name evidence="14" type="ORF">C7456_12122</name>
</gene>
<accession>A0A316I2B5</accession>
<reference evidence="14 15" key="1">
    <citation type="submission" date="2018-05" db="EMBL/GenBank/DDBJ databases">
        <title>Genomic Encyclopedia of Type Strains, Phase IV (KMG-IV): sequencing the most valuable type-strain genomes for metagenomic binning, comparative biology and taxonomic classification.</title>
        <authorList>
            <person name="Goeker M."/>
        </authorList>
    </citation>
    <scope>NUCLEOTIDE SEQUENCE [LARGE SCALE GENOMIC DNA]</scope>
    <source>
        <strain evidence="14 15">DSM 14263</strain>
    </source>
</reference>
<dbReference type="SUPFAM" id="SSF56935">
    <property type="entry name" value="Porins"/>
    <property type="match status" value="1"/>
</dbReference>
<evidence type="ECO:0000313" key="14">
    <source>
        <dbReference type="EMBL" id="PWK81545.1"/>
    </source>
</evidence>
<dbReference type="Gene3D" id="2.170.130.10">
    <property type="entry name" value="TonB-dependent receptor, plug domain"/>
    <property type="match status" value="1"/>
</dbReference>
<evidence type="ECO:0000256" key="10">
    <source>
        <dbReference type="PROSITE-ProRule" id="PRU01360"/>
    </source>
</evidence>
<dbReference type="CDD" id="cd01347">
    <property type="entry name" value="ligand_gated_channel"/>
    <property type="match status" value="1"/>
</dbReference>
<dbReference type="InterPro" id="IPR012910">
    <property type="entry name" value="Plug_dom"/>
</dbReference>
<dbReference type="RefSeq" id="WP_139942855.1">
    <property type="nucleotide sequence ID" value="NZ_MSZV01000032.1"/>
</dbReference>
<organism evidence="14 15">
    <name type="scientific">Fulvimonas soli</name>
    <dbReference type="NCBI Taxonomy" id="155197"/>
    <lineage>
        <taxon>Bacteria</taxon>
        <taxon>Pseudomonadati</taxon>
        <taxon>Pseudomonadota</taxon>
        <taxon>Gammaproteobacteria</taxon>
        <taxon>Lysobacterales</taxon>
        <taxon>Rhodanobacteraceae</taxon>
        <taxon>Fulvimonas</taxon>
    </lineage>
</organism>
<feature type="signal peptide" evidence="12">
    <location>
        <begin position="1"/>
        <end position="16"/>
    </location>
</feature>
<dbReference type="Gene3D" id="3.55.50.30">
    <property type="match status" value="1"/>
</dbReference>
<keyword evidence="12" id="KW-0732">Signal</keyword>
<keyword evidence="6" id="KW-0408">Iron</keyword>
<dbReference type="Proteomes" id="UP000245812">
    <property type="component" value="Unassembled WGS sequence"/>
</dbReference>
<keyword evidence="8 10" id="KW-0472">Membrane</keyword>
<dbReference type="Gene3D" id="2.40.170.20">
    <property type="entry name" value="TonB-dependent receptor, beta-barrel domain"/>
    <property type="match status" value="1"/>
</dbReference>
<evidence type="ECO:0000256" key="1">
    <source>
        <dbReference type="ARBA" id="ARBA00004571"/>
    </source>
</evidence>
<evidence type="ECO:0000256" key="5">
    <source>
        <dbReference type="ARBA" id="ARBA00022692"/>
    </source>
</evidence>
<dbReference type="PROSITE" id="PS52016">
    <property type="entry name" value="TONB_DEPENDENT_REC_3"/>
    <property type="match status" value="1"/>
</dbReference>
<comment type="caution">
    <text evidence="14">The sequence shown here is derived from an EMBL/GenBank/DDBJ whole genome shotgun (WGS) entry which is preliminary data.</text>
</comment>
<evidence type="ECO:0000256" key="11">
    <source>
        <dbReference type="RuleBase" id="RU003357"/>
    </source>
</evidence>
<keyword evidence="7 11" id="KW-0798">TonB box</keyword>
<proteinExistence type="inferred from homology"/>
<evidence type="ECO:0000256" key="6">
    <source>
        <dbReference type="ARBA" id="ARBA00023004"/>
    </source>
</evidence>
<dbReference type="InterPro" id="IPR011662">
    <property type="entry name" value="Secretin/TonB_short_N"/>
</dbReference>
<evidence type="ECO:0000256" key="3">
    <source>
        <dbReference type="ARBA" id="ARBA00022452"/>
    </source>
</evidence>
<evidence type="ECO:0000256" key="9">
    <source>
        <dbReference type="ARBA" id="ARBA00023237"/>
    </source>
</evidence>
<dbReference type="GO" id="GO:0006826">
    <property type="term" value="P:iron ion transport"/>
    <property type="evidence" value="ECO:0007669"/>
    <property type="project" value="UniProtKB-KW"/>
</dbReference>